<dbReference type="Proteomes" id="UP000199370">
    <property type="component" value="Unassembled WGS sequence"/>
</dbReference>
<keyword evidence="3" id="KW-1185">Reference proteome</keyword>
<proteinExistence type="predicted"/>
<dbReference type="RefSeq" id="WP_175526495.1">
    <property type="nucleotide sequence ID" value="NZ_FNIA01000025.1"/>
</dbReference>
<dbReference type="EMBL" id="FNIA01000025">
    <property type="protein sequence ID" value="SDN29982.1"/>
    <property type="molecule type" value="Genomic_DNA"/>
</dbReference>
<sequence length="54" mass="5835">MKPADVPGVPEAFVDQLREQGIEELYPPQVGRTIAKSRHPASDVSAVQRGGTTF</sequence>
<accession>A0A1H0A8C5</accession>
<evidence type="ECO:0000313" key="2">
    <source>
        <dbReference type="EMBL" id="SDN29982.1"/>
    </source>
</evidence>
<evidence type="ECO:0000256" key="1">
    <source>
        <dbReference type="SAM" id="MobiDB-lite"/>
    </source>
</evidence>
<organism evidence="2 3">
    <name type="scientific">Haloarchaeobius iranensis</name>
    <dbReference type="NCBI Taxonomy" id="996166"/>
    <lineage>
        <taxon>Archaea</taxon>
        <taxon>Methanobacteriati</taxon>
        <taxon>Methanobacteriota</taxon>
        <taxon>Stenosarchaea group</taxon>
        <taxon>Halobacteria</taxon>
        <taxon>Halobacteriales</taxon>
        <taxon>Halorubellaceae</taxon>
        <taxon>Haloarchaeobius</taxon>
    </lineage>
</organism>
<feature type="region of interest" description="Disordered" evidence="1">
    <location>
        <begin position="31"/>
        <end position="54"/>
    </location>
</feature>
<reference evidence="2 3" key="1">
    <citation type="submission" date="2016-10" db="EMBL/GenBank/DDBJ databases">
        <authorList>
            <person name="de Groot N.N."/>
        </authorList>
    </citation>
    <scope>NUCLEOTIDE SEQUENCE [LARGE SCALE GENOMIC DNA]</scope>
    <source>
        <strain evidence="3">EB21,IBRC-M 10013,KCTC 4048</strain>
    </source>
</reference>
<dbReference type="AlphaFoldDB" id="A0A1H0A8C5"/>
<name>A0A1H0A8C5_9EURY</name>
<gene>
    <name evidence="2" type="ORF">SAMN05192554_12544</name>
</gene>
<evidence type="ECO:0000313" key="3">
    <source>
        <dbReference type="Proteomes" id="UP000199370"/>
    </source>
</evidence>
<protein>
    <submittedName>
        <fullName evidence="2">Uncharacterized protein</fullName>
    </submittedName>
</protein>